<dbReference type="InterPro" id="IPR044946">
    <property type="entry name" value="Restrct_endonuc_typeI_TRD_sf"/>
</dbReference>
<dbReference type="GO" id="GO:0003677">
    <property type="term" value="F:DNA binding"/>
    <property type="evidence" value="ECO:0007669"/>
    <property type="project" value="UniProtKB-KW"/>
</dbReference>
<evidence type="ECO:0000313" key="4">
    <source>
        <dbReference type="Proteomes" id="UP000199207"/>
    </source>
</evidence>
<proteinExistence type="predicted"/>
<keyword evidence="4" id="KW-1185">Reference proteome</keyword>
<dbReference type="Gene3D" id="3.90.220.20">
    <property type="entry name" value="DNA methylase specificity domains"/>
    <property type="match status" value="2"/>
</dbReference>
<sequence length="408" mass="45386">MTENVRLRHLARINPPCPRFDRLSADAELTFFPMECIWPGQRLDLTHRRVKSAVAAGFTRFQDGDVLVPKITPTFEAGRAVLVNGLHNGVGAGTTELHVLRAGPRINPRFLFYLVNTHSFLKFGEAEMYGVAGQQRVPDGFLRNLPVRVPDLEEQCRIADFLDLELAHIGRLDEVRARQSAVVPERLRAALDGIFAPSSCVKETRLKYLFSVRPRYGVLVPHFTDEGVPFIRVNDLLDLPGRIKDVPKIPVELSRQYSRTVVRRGDVLMSVVGTLGRVAIAPEEVAGANIARAVASLRVHEGVSSRLLTAWIKSSAFEEQAVRATASDTAQPTLGMEDLGNFRVRWPLGPREQDHMVREALAVESEMKEMVRLIGKQRRLLAERRQALITAAVTGQLDVTTARGAEVS</sequence>
<dbReference type="SUPFAM" id="SSF116734">
    <property type="entry name" value="DNA methylase specificity domain"/>
    <property type="match status" value="2"/>
</dbReference>
<evidence type="ECO:0000256" key="1">
    <source>
        <dbReference type="ARBA" id="ARBA00022747"/>
    </source>
</evidence>
<dbReference type="AlphaFoldDB" id="A0A1I1MHN1"/>
<reference evidence="3 4" key="1">
    <citation type="submission" date="2016-10" db="EMBL/GenBank/DDBJ databases">
        <authorList>
            <person name="de Groot N.N."/>
        </authorList>
    </citation>
    <scope>NUCLEOTIDE SEQUENCE [LARGE SCALE GENOMIC DNA]</scope>
    <source>
        <strain evidence="3 4">CGMCC 4.5739</strain>
    </source>
</reference>
<keyword evidence="1" id="KW-0680">Restriction system</keyword>
<evidence type="ECO:0000256" key="2">
    <source>
        <dbReference type="ARBA" id="ARBA00023125"/>
    </source>
</evidence>
<dbReference type="PANTHER" id="PTHR30408">
    <property type="entry name" value="TYPE-1 RESTRICTION ENZYME ECOKI SPECIFICITY PROTEIN"/>
    <property type="match status" value="1"/>
</dbReference>
<dbReference type="OrthoDB" id="3197085at2"/>
<dbReference type="CDD" id="cd17260">
    <property type="entry name" value="RMtype1_S_EcoEI-TRD1-CR1_like"/>
    <property type="match status" value="1"/>
</dbReference>
<evidence type="ECO:0000313" key="3">
    <source>
        <dbReference type="EMBL" id="SFC82618.1"/>
    </source>
</evidence>
<keyword evidence="2" id="KW-0238">DNA-binding</keyword>
<dbReference type="RefSeq" id="WP_093839049.1">
    <property type="nucleotide sequence ID" value="NZ_FOLM01000006.1"/>
</dbReference>
<dbReference type="STRING" id="910347.SAMN05421773_106178"/>
<dbReference type="GO" id="GO:0009307">
    <property type="term" value="P:DNA restriction-modification system"/>
    <property type="evidence" value="ECO:0007669"/>
    <property type="project" value="UniProtKB-KW"/>
</dbReference>
<gene>
    <name evidence="3" type="ORF">SAMN05421773_106178</name>
</gene>
<dbReference type="Proteomes" id="UP000199207">
    <property type="component" value="Unassembled WGS sequence"/>
</dbReference>
<organism evidence="3 4">
    <name type="scientific">Streptomyces aidingensis</name>
    <dbReference type="NCBI Taxonomy" id="910347"/>
    <lineage>
        <taxon>Bacteria</taxon>
        <taxon>Bacillati</taxon>
        <taxon>Actinomycetota</taxon>
        <taxon>Actinomycetes</taxon>
        <taxon>Kitasatosporales</taxon>
        <taxon>Streptomycetaceae</taxon>
        <taxon>Streptomyces</taxon>
    </lineage>
</organism>
<dbReference type="PANTHER" id="PTHR30408:SF12">
    <property type="entry name" value="TYPE I RESTRICTION ENZYME MJAVIII SPECIFICITY SUBUNIT"/>
    <property type="match status" value="1"/>
</dbReference>
<dbReference type="EMBL" id="FOLM01000006">
    <property type="protein sequence ID" value="SFC82618.1"/>
    <property type="molecule type" value="Genomic_DNA"/>
</dbReference>
<protein>
    <submittedName>
        <fullName evidence="3">Type I restriction enzyme, S subunit</fullName>
    </submittedName>
</protein>
<name>A0A1I1MHN1_9ACTN</name>
<accession>A0A1I1MHN1</accession>
<dbReference type="InterPro" id="IPR052021">
    <property type="entry name" value="Type-I_RS_S_subunit"/>
</dbReference>